<dbReference type="PANTHER" id="PTHR46438">
    <property type="entry name" value="ALPHA/BETA-HYDROLASES SUPERFAMILY PROTEIN"/>
    <property type="match status" value="1"/>
</dbReference>
<feature type="domain" description="AB hydrolase-1" evidence="1">
    <location>
        <begin position="32"/>
        <end position="264"/>
    </location>
</feature>
<dbReference type="STRING" id="391936.S7S_13285"/>
<dbReference type="AlphaFoldDB" id="A0A0B4XLD0"/>
<evidence type="ECO:0000313" key="3">
    <source>
        <dbReference type="Proteomes" id="UP000006764"/>
    </source>
</evidence>
<sequence length="277" mass="30671">MSSAQNPEIGLHIQAAGIDTNYHDQGHDTGTPLLLLHGSGPGVTAWANWRLNIPVLASGRRVVAPDMVGFGYTERPEGIEYNLDTWVGHAIGFLDALDIPQADIVGNSYGGALALALAIRHPERVRRLVLMGAAGVPFTLTQGLDQVWGYTPSVSNMRTLMDTFAFNKDLVSDELAELRYRASVRPGYQESFAKMFPAPRQRWVDALASRDDDIRAIDKEALIIHGREDIIVPPETSEKLFSLLPRAQLHLFGQCGHWTQIEHAARFNLLVTHFLDE</sequence>
<name>A0A0B4XLD0_9GAMM</name>
<dbReference type="HOGENOM" id="CLU_020336_13_2_6"/>
<gene>
    <name evidence="2" type="ORF">S7S_13285</name>
</gene>
<dbReference type="Gene3D" id="3.40.50.1820">
    <property type="entry name" value="alpha/beta hydrolase"/>
    <property type="match status" value="1"/>
</dbReference>
<dbReference type="InterPro" id="IPR029058">
    <property type="entry name" value="AB_hydrolase_fold"/>
</dbReference>
<dbReference type="RefSeq" id="WP_008734267.1">
    <property type="nucleotide sequence ID" value="NZ_CP004387.1"/>
</dbReference>
<dbReference type="Pfam" id="PF00561">
    <property type="entry name" value="Abhydrolase_1"/>
    <property type="match status" value="1"/>
</dbReference>
<evidence type="ECO:0000259" key="1">
    <source>
        <dbReference type="Pfam" id="PF00561"/>
    </source>
</evidence>
<evidence type="ECO:0000313" key="2">
    <source>
        <dbReference type="EMBL" id="AJD49069.1"/>
    </source>
</evidence>
<protein>
    <submittedName>
        <fullName evidence="2">CadF</fullName>
    </submittedName>
</protein>
<dbReference type="InterPro" id="IPR000073">
    <property type="entry name" value="AB_hydrolase_1"/>
</dbReference>
<organism evidence="2 3">
    <name type="scientific">Isoalcanivorax pacificus W11-5</name>
    <dbReference type="NCBI Taxonomy" id="391936"/>
    <lineage>
        <taxon>Bacteria</taxon>
        <taxon>Pseudomonadati</taxon>
        <taxon>Pseudomonadota</taxon>
        <taxon>Gammaproteobacteria</taxon>
        <taxon>Oceanospirillales</taxon>
        <taxon>Alcanivoracaceae</taxon>
        <taxon>Isoalcanivorax</taxon>
    </lineage>
</organism>
<dbReference type="Proteomes" id="UP000006764">
    <property type="component" value="Chromosome"/>
</dbReference>
<dbReference type="PANTHER" id="PTHR46438:SF11">
    <property type="entry name" value="LIPASE-RELATED"/>
    <property type="match status" value="1"/>
</dbReference>
<dbReference type="PRINTS" id="PR00111">
    <property type="entry name" value="ABHYDROLASE"/>
</dbReference>
<keyword evidence="3" id="KW-1185">Reference proteome</keyword>
<dbReference type="EMBL" id="CP004387">
    <property type="protein sequence ID" value="AJD49069.1"/>
    <property type="molecule type" value="Genomic_DNA"/>
</dbReference>
<proteinExistence type="predicted"/>
<dbReference type="OrthoDB" id="5853561at2"/>
<reference evidence="2 3" key="1">
    <citation type="journal article" date="2012" name="J. Bacteriol.">
        <title>Genome sequence of an alkane-degrading bacterium, Alcanivorax pacificus type strain W11-5, isolated from deep sea sediment.</title>
        <authorList>
            <person name="Lai Q."/>
            <person name="Shao Z."/>
        </authorList>
    </citation>
    <scope>NUCLEOTIDE SEQUENCE [LARGE SCALE GENOMIC DNA]</scope>
    <source>
        <strain evidence="2 3">W11-5</strain>
    </source>
</reference>
<accession>A0A0B4XLD0</accession>
<dbReference type="KEGG" id="apac:S7S_13285"/>
<dbReference type="SUPFAM" id="SSF53474">
    <property type="entry name" value="alpha/beta-Hydrolases"/>
    <property type="match status" value="1"/>
</dbReference>